<gene>
    <name evidence="2" type="ORF">KCX82_01660</name>
</gene>
<reference evidence="2" key="1">
    <citation type="submission" date="2021-04" db="EMBL/GenBank/DDBJ databases">
        <title>Sinoanaerobacter chloroacetimidivorans sp. nov., an obligate anaerobic bacterium isolated from anaerobic sludge.</title>
        <authorList>
            <person name="Bao Y."/>
        </authorList>
    </citation>
    <scope>NUCLEOTIDE SEQUENCE</scope>
    <source>
        <strain evidence="2">BAD-6</strain>
    </source>
</reference>
<sequence>MSRYAIQFYKEGPIRFTSHLDLLRLFKRSLKRIGIKLQHSQGFNPHPKMSFAQPLSLGYTSSSEYLEFDTVEPYSTDVILQKLNEVMPEGIGILQCSELPVSGKSLAALTISASYEIQIPCMQEIDIKSAVESYKNQEFIVVKKFQKKSRTELEINIKPIIEEINGEVFDNFIMLTLRIPAGSQTNLSPELVLSSFCSYLNLPYDRGDVQIKRTGIFFD</sequence>
<evidence type="ECO:0000313" key="2">
    <source>
        <dbReference type="EMBL" id="MBR0596571.1"/>
    </source>
</evidence>
<accession>A0A8J7VXL7</accession>
<organism evidence="2 3">
    <name type="scientific">Sinanaerobacter chloroacetimidivorans</name>
    <dbReference type="NCBI Taxonomy" id="2818044"/>
    <lineage>
        <taxon>Bacteria</taxon>
        <taxon>Bacillati</taxon>
        <taxon>Bacillota</taxon>
        <taxon>Clostridia</taxon>
        <taxon>Peptostreptococcales</taxon>
        <taxon>Anaerovoracaceae</taxon>
        <taxon>Sinanaerobacter</taxon>
    </lineage>
</organism>
<reference evidence="2" key="2">
    <citation type="submission" date="2021-04" db="EMBL/GenBank/DDBJ databases">
        <authorList>
            <person name="Liu J."/>
        </authorList>
    </citation>
    <scope>NUCLEOTIDE SEQUENCE</scope>
    <source>
        <strain evidence="2">BAD-6</strain>
    </source>
</reference>
<name>A0A8J7VXL7_9FIRM</name>
<evidence type="ECO:0000259" key="1">
    <source>
        <dbReference type="Pfam" id="PF10105"/>
    </source>
</evidence>
<dbReference type="RefSeq" id="WP_227016695.1">
    <property type="nucleotide sequence ID" value="NZ_JAGSND010000001.1"/>
</dbReference>
<proteinExistence type="predicted"/>
<comment type="caution">
    <text evidence="2">The sequence shown here is derived from an EMBL/GenBank/DDBJ whole genome shotgun (WGS) entry which is preliminary data.</text>
</comment>
<dbReference type="NCBIfam" id="TIGR03936">
    <property type="entry name" value="sam_1_link_chp"/>
    <property type="match status" value="1"/>
</dbReference>
<feature type="domain" description="DUF2344" evidence="1">
    <location>
        <begin position="3"/>
        <end position="189"/>
    </location>
</feature>
<keyword evidence="3" id="KW-1185">Reference proteome</keyword>
<evidence type="ECO:0000313" key="3">
    <source>
        <dbReference type="Proteomes" id="UP000675664"/>
    </source>
</evidence>
<dbReference type="InterPro" id="IPR018768">
    <property type="entry name" value="DUF2344"/>
</dbReference>
<dbReference type="Pfam" id="PF10105">
    <property type="entry name" value="DUF2344"/>
    <property type="match status" value="1"/>
</dbReference>
<protein>
    <submittedName>
        <fullName evidence="2">TIGR03936 family radical SAM-associated protein</fullName>
    </submittedName>
</protein>
<dbReference type="EMBL" id="JAGSND010000001">
    <property type="protein sequence ID" value="MBR0596571.1"/>
    <property type="molecule type" value="Genomic_DNA"/>
</dbReference>
<dbReference type="AlphaFoldDB" id="A0A8J7VXL7"/>
<dbReference type="Proteomes" id="UP000675664">
    <property type="component" value="Unassembled WGS sequence"/>
</dbReference>